<evidence type="ECO:0000313" key="1">
    <source>
        <dbReference type="EMBL" id="MTV91524.1"/>
    </source>
</evidence>
<feature type="non-terminal residue" evidence="1">
    <location>
        <position position="96"/>
    </location>
</feature>
<dbReference type="PANTHER" id="PTHR37316">
    <property type="entry name" value="TEICHOIC ACID GLYCEROL-PHOSPHATE PRIMASE"/>
    <property type="match status" value="1"/>
</dbReference>
<dbReference type="InterPro" id="IPR007554">
    <property type="entry name" value="Glycerophosphate_synth"/>
</dbReference>
<dbReference type="AlphaFoldDB" id="A0A6G2DP42"/>
<keyword evidence="1" id="KW-0808">Transferase</keyword>
<dbReference type="Gene3D" id="3.40.50.12580">
    <property type="match status" value="1"/>
</dbReference>
<dbReference type="GO" id="GO:0047355">
    <property type="term" value="F:CDP-glycerol glycerophosphotransferase activity"/>
    <property type="evidence" value="ECO:0007669"/>
    <property type="project" value="InterPro"/>
</dbReference>
<dbReference type="EMBL" id="WNIB01000655">
    <property type="protein sequence ID" value="MTV91524.1"/>
    <property type="molecule type" value="Genomic_DNA"/>
</dbReference>
<feature type="non-terminal residue" evidence="1">
    <location>
        <position position="1"/>
    </location>
</feature>
<dbReference type="Proteomes" id="UP000476212">
    <property type="component" value="Unassembled WGS sequence"/>
</dbReference>
<protein>
    <submittedName>
        <fullName evidence="1">Glycerophosphotransferase</fullName>
    </submittedName>
</protein>
<proteinExistence type="predicted"/>
<comment type="caution">
    <text evidence="1">The sequence shown here is derived from an EMBL/GenBank/DDBJ whole genome shotgun (WGS) entry which is preliminary data.</text>
</comment>
<dbReference type="PANTHER" id="PTHR37316:SF3">
    <property type="entry name" value="TEICHOIC ACID GLYCEROL-PHOSPHATE TRANSFERASE"/>
    <property type="match status" value="1"/>
</dbReference>
<dbReference type="InterPro" id="IPR043148">
    <property type="entry name" value="TagF_C"/>
</dbReference>
<dbReference type="GO" id="GO:0016020">
    <property type="term" value="C:membrane"/>
    <property type="evidence" value="ECO:0007669"/>
    <property type="project" value="InterPro"/>
</dbReference>
<dbReference type="Pfam" id="PF04464">
    <property type="entry name" value="Glyphos_transf"/>
    <property type="match status" value="1"/>
</dbReference>
<dbReference type="RefSeq" id="WP_196302935.1">
    <property type="nucleotide sequence ID" value="NZ_WNIB01000655.1"/>
</dbReference>
<name>A0A6G2DP42_STREE</name>
<accession>A0A6G2DP42</accession>
<gene>
    <name evidence="1" type="ORF">GM544_14050</name>
</gene>
<evidence type="ECO:0000313" key="2">
    <source>
        <dbReference type="Proteomes" id="UP000476212"/>
    </source>
</evidence>
<reference evidence="1 2" key="1">
    <citation type="submission" date="2019-11" db="EMBL/GenBank/DDBJ databases">
        <title>Growth characteristics of pneumococcus vary with the chemical composition of the capsule and with environmental conditions.</title>
        <authorList>
            <person name="Tothpal A."/>
            <person name="Desobry K."/>
            <person name="Joshi S."/>
            <person name="Wyllie A.L."/>
            <person name="Weinberger D.M."/>
        </authorList>
    </citation>
    <scope>NUCLEOTIDE SEQUENCE [LARGE SCALE GENOMIC DNA]</scope>
    <source>
        <strain evidence="2">pnumococcus15C</strain>
    </source>
</reference>
<organism evidence="1 2">
    <name type="scientific">Streptococcus pneumoniae</name>
    <dbReference type="NCBI Taxonomy" id="1313"/>
    <lineage>
        <taxon>Bacteria</taxon>
        <taxon>Bacillati</taxon>
        <taxon>Bacillota</taxon>
        <taxon>Bacilli</taxon>
        <taxon>Lactobacillales</taxon>
        <taxon>Streptococcaceae</taxon>
        <taxon>Streptococcus</taxon>
    </lineage>
</organism>
<dbReference type="InterPro" id="IPR051612">
    <property type="entry name" value="Teichoic_Acid_Biosynth"/>
</dbReference>
<sequence length="96" mass="11208">APTWRSGTKQYETLDIKKLTQAVDKKFGKKCIVLFRSHLYGNQSYDDVVDVSQYSDMQELLLLSDILITDYSSSMWDFSLSFKPCFLYTPDLKDYL</sequence>